<dbReference type="EMBL" id="AP028911">
    <property type="protein sequence ID" value="BES91799.1"/>
    <property type="molecule type" value="Genomic_DNA"/>
</dbReference>
<organism evidence="3 4">
    <name type="scientific">Nesidiocoris tenuis</name>
    <dbReference type="NCBI Taxonomy" id="355587"/>
    <lineage>
        <taxon>Eukaryota</taxon>
        <taxon>Metazoa</taxon>
        <taxon>Ecdysozoa</taxon>
        <taxon>Arthropoda</taxon>
        <taxon>Hexapoda</taxon>
        <taxon>Insecta</taxon>
        <taxon>Pterygota</taxon>
        <taxon>Neoptera</taxon>
        <taxon>Paraneoptera</taxon>
        <taxon>Hemiptera</taxon>
        <taxon>Heteroptera</taxon>
        <taxon>Panheteroptera</taxon>
        <taxon>Cimicomorpha</taxon>
        <taxon>Miridae</taxon>
        <taxon>Dicyphina</taxon>
        <taxon>Nesidiocoris</taxon>
    </lineage>
</organism>
<reference evidence="3" key="2">
    <citation type="submission" date="2023-09" db="EMBL/GenBank/DDBJ databases">
        <authorList>
            <consortium name="Insect Design Technology Group"/>
            <person name="Shibata T."/>
            <person name="Kobayashi T."/>
            <person name="Uehara T."/>
        </authorList>
    </citation>
    <scope>NUCLEOTIDE SEQUENCE</scope>
    <source>
        <strain evidence="3">Japan</strain>
    </source>
</reference>
<dbReference type="EMBL" id="AP028921">
    <property type="protein sequence ID" value="BET01616.1"/>
    <property type="molecule type" value="Genomic_DNA"/>
</dbReference>
<evidence type="ECO:0000259" key="1">
    <source>
        <dbReference type="Pfam" id="PF18701"/>
    </source>
</evidence>
<sequence>MVLLKDDQSPPLAWALGRVIEIHPGPDGEVRVVTVRTSSTTLKRSVRSLCALPIDDEDSSSSLLLKTTLQGWGNGHNQIQPAIVPPQDM</sequence>
<dbReference type="InterPro" id="IPR040676">
    <property type="entry name" value="DUF5641"/>
</dbReference>
<name>A0ABN7BB54_9HEMI</name>
<reference evidence="3 4" key="1">
    <citation type="submission" date="2023-09" db="EMBL/GenBank/DDBJ databases">
        <title>Nesidiocoris tenuis whole genome shotgun sequence.</title>
        <authorList>
            <person name="Shibata T."/>
            <person name="Shimoda M."/>
            <person name="Kobayashi T."/>
            <person name="Uehara T."/>
        </authorList>
    </citation>
    <scope>NUCLEOTIDE SEQUENCE [LARGE SCALE GENOMIC DNA]</scope>
    <source>
        <strain evidence="3 4">Japan</strain>
    </source>
</reference>
<dbReference type="Proteomes" id="UP001307889">
    <property type="component" value="Chromosome 3"/>
</dbReference>
<gene>
    <name evidence="2" type="ORF">NTJ_04607</name>
    <name evidence="3" type="ORF">NTJ_14425</name>
</gene>
<feature type="domain" description="DUF5641" evidence="1">
    <location>
        <begin position="1"/>
        <end position="52"/>
    </location>
</feature>
<keyword evidence="4" id="KW-1185">Reference proteome</keyword>
<proteinExistence type="predicted"/>
<protein>
    <recommendedName>
        <fullName evidence="1">DUF5641 domain-containing protein</fullName>
    </recommendedName>
</protein>
<dbReference type="Proteomes" id="UP001307889">
    <property type="component" value="Chromosome 13"/>
</dbReference>
<evidence type="ECO:0000313" key="2">
    <source>
        <dbReference type="EMBL" id="BES91799.1"/>
    </source>
</evidence>
<accession>A0ABN7BB54</accession>
<dbReference type="Pfam" id="PF18701">
    <property type="entry name" value="DUF5641"/>
    <property type="match status" value="1"/>
</dbReference>
<evidence type="ECO:0000313" key="4">
    <source>
        <dbReference type="Proteomes" id="UP001307889"/>
    </source>
</evidence>
<evidence type="ECO:0000313" key="3">
    <source>
        <dbReference type="EMBL" id="BET01616.1"/>
    </source>
</evidence>